<dbReference type="AlphaFoldDB" id="A0A1V9DPS0"/>
<evidence type="ECO:0000313" key="1">
    <source>
        <dbReference type="EMBL" id="OQP35841.1"/>
    </source>
</evidence>
<gene>
    <name evidence="1" type="ORF">B2J69_02270</name>
</gene>
<keyword evidence="2" id="KW-1185">Reference proteome</keyword>
<name>A0A1V9DPS0_9GAMM</name>
<reference evidence="1 2" key="1">
    <citation type="submission" date="2017-02" db="EMBL/GenBank/DDBJ databases">
        <title>Whole genome shotgun sequence of Pantoea agglomerans strain AS1 isolated from a cycad, Zamia floridana in Central Florida, USA.</title>
        <authorList>
            <person name="Lata P."/>
            <person name="Govindarajan S."/>
            <person name="Qi F."/>
            <person name="Li J.-L."/>
            <person name="Maurya S.K."/>
            <person name="Sahoo M.K."/>
        </authorList>
    </citation>
    <scope>NUCLEOTIDE SEQUENCE [LARGE SCALE GENOMIC DNA]</scope>
    <source>
        <strain evidence="1 2">AS1</strain>
    </source>
</reference>
<proteinExistence type="predicted"/>
<protein>
    <submittedName>
        <fullName evidence="1">Uncharacterized protein</fullName>
    </submittedName>
</protein>
<dbReference type="EMBL" id="MWUE01000004">
    <property type="protein sequence ID" value="OQP35841.1"/>
    <property type="molecule type" value="Genomic_DNA"/>
</dbReference>
<sequence length="95" mass="10856">MDKNARSVFEQRSALARAHTHLRDEVRMRAGRAGRDAVFCVFAIGPRYPRRHLACIFSGPRCPLASFSFTAASWFSPALPLRRRDHSEWHAAYRG</sequence>
<dbReference type="Proteomes" id="UP000192769">
    <property type="component" value="Unassembled WGS sequence"/>
</dbReference>
<comment type="caution">
    <text evidence="1">The sequence shown here is derived from an EMBL/GenBank/DDBJ whole genome shotgun (WGS) entry which is preliminary data.</text>
</comment>
<organism evidence="1 2">
    <name type="scientific">Pantoea latae</name>
    <dbReference type="NCBI Taxonomy" id="1964541"/>
    <lineage>
        <taxon>Bacteria</taxon>
        <taxon>Pseudomonadati</taxon>
        <taxon>Pseudomonadota</taxon>
        <taxon>Gammaproteobacteria</taxon>
        <taxon>Enterobacterales</taxon>
        <taxon>Erwiniaceae</taxon>
        <taxon>Pantoea</taxon>
    </lineage>
</organism>
<accession>A0A1V9DPS0</accession>
<evidence type="ECO:0000313" key="2">
    <source>
        <dbReference type="Proteomes" id="UP000192769"/>
    </source>
</evidence>